<dbReference type="GO" id="GO:0008081">
    <property type="term" value="F:phosphoric diester hydrolase activity"/>
    <property type="evidence" value="ECO:0007669"/>
    <property type="project" value="InterPro"/>
</dbReference>
<feature type="domain" description="GP-PDE" evidence="1">
    <location>
        <begin position="1"/>
        <end position="206"/>
    </location>
</feature>
<reference evidence="2" key="1">
    <citation type="submission" date="2020-10" db="EMBL/GenBank/DDBJ databases">
        <authorList>
            <person name="Gilroy R."/>
        </authorList>
    </citation>
    <scope>NUCLEOTIDE SEQUENCE</scope>
    <source>
        <strain evidence="2">CHK147-3167</strain>
    </source>
</reference>
<dbReference type="GO" id="GO:0006629">
    <property type="term" value="P:lipid metabolic process"/>
    <property type="evidence" value="ECO:0007669"/>
    <property type="project" value="InterPro"/>
</dbReference>
<dbReference type="Proteomes" id="UP000886786">
    <property type="component" value="Unassembled WGS sequence"/>
</dbReference>
<dbReference type="PANTHER" id="PTHR46211:SF14">
    <property type="entry name" value="GLYCEROPHOSPHODIESTER PHOSPHODIESTERASE"/>
    <property type="match status" value="1"/>
</dbReference>
<dbReference type="AlphaFoldDB" id="A0A9D1CYB4"/>
<name>A0A9D1CYB4_9FIRM</name>
<reference evidence="2" key="2">
    <citation type="journal article" date="2021" name="PeerJ">
        <title>Extensive microbial diversity within the chicken gut microbiome revealed by metagenomics and culture.</title>
        <authorList>
            <person name="Gilroy R."/>
            <person name="Ravi A."/>
            <person name="Getino M."/>
            <person name="Pursley I."/>
            <person name="Horton D.L."/>
            <person name="Alikhan N.F."/>
            <person name="Baker D."/>
            <person name="Gharbi K."/>
            <person name="Hall N."/>
            <person name="Watson M."/>
            <person name="Adriaenssens E.M."/>
            <person name="Foster-Nyarko E."/>
            <person name="Jarju S."/>
            <person name="Secka A."/>
            <person name="Antonio M."/>
            <person name="Oren A."/>
            <person name="Chaudhuri R.R."/>
            <person name="La Ragione R."/>
            <person name="Hildebrand F."/>
            <person name="Pallen M.J."/>
        </authorList>
    </citation>
    <scope>NUCLEOTIDE SEQUENCE</scope>
    <source>
        <strain evidence="2">CHK147-3167</strain>
    </source>
</reference>
<dbReference type="PANTHER" id="PTHR46211">
    <property type="entry name" value="GLYCEROPHOSPHORYL DIESTER PHOSPHODIESTERASE"/>
    <property type="match status" value="1"/>
</dbReference>
<dbReference type="PROSITE" id="PS51704">
    <property type="entry name" value="GP_PDE"/>
    <property type="match status" value="1"/>
</dbReference>
<gene>
    <name evidence="2" type="ORF">IAB27_04305</name>
</gene>
<evidence type="ECO:0000313" key="2">
    <source>
        <dbReference type="EMBL" id="HIQ90828.1"/>
    </source>
</evidence>
<proteinExistence type="predicted"/>
<dbReference type="EMBL" id="DVFV01000080">
    <property type="protein sequence ID" value="HIQ90828.1"/>
    <property type="molecule type" value="Genomic_DNA"/>
</dbReference>
<accession>A0A9D1CYB4</accession>
<organism evidence="2 3">
    <name type="scientific">Candidatus Coprosoma intestinipullorum</name>
    <dbReference type="NCBI Taxonomy" id="2840752"/>
    <lineage>
        <taxon>Bacteria</taxon>
        <taxon>Bacillati</taxon>
        <taxon>Bacillota</taxon>
        <taxon>Bacillota incertae sedis</taxon>
        <taxon>Candidatus Coprosoma</taxon>
    </lineage>
</organism>
<dbReference type="Pfam" id="PF03009">
    <property type="entry name" value="GDPD"/>
    <property type="match status" value="1"/>
</dbReference>
<dbReference type="InterPro" id="IPR030395">
    <property type="entry name" value="GP_PDE_dom"/>
</dbReference>
<dbReference type="InterPro" id="IPR017946">
    <property type="entry name" value="PLC-like_Pdiesterase_TIM-brl"/>
</dbReference>
<evidence type="ECO:0000259" key="1">
    <source>
        <dbReference type="PROSITE" id="PS51704"/>
    </source>
</evidence>
<comment type="caution">
    <text evidence="2">The sequence shown here is derived from an EMBL/GenBank/DDBJ whole genome shotgun (WGS) entry which is preliminary data.</text>
</comment>
<evidence type="ECO:0000313" key="3">
    <source>
        <dbReference type="Proteomes" id="UP000886786"/>
    </source>
</evidence>
<sequence length="206" mass="24444">MKIIAHRANDGIHEENSLEAILNSLEKEYIDGIEIDIRLTKDNKLIICHDPFYRGHFIKYTKIKKLEKLGLNSLNEVLTKIKTDKIIMLEIKNEDKKYQKIANILNKTLKKYSLNFYLCSFNYDLMKLIKEKYYSYKCGLIIGYQMNKDKINNNLNFNSLSLSYAEKNFNKETFIWTVNDIKNLKINKRYNIITDKPLKISNELKK</sequence>
<dbReference type="CDD" id="cd08556">
    <property type="entry name" value="GDPD"/>
    <property type="match status" value="1"/>
</dbReference>
<dbReference type="Gene3D" id="3.20.20.190">
    <property type="entry name" value="Phosphatidylinositol (PI) phosphodiesterase"/>
    <property type="match status" value="1"/>
</dbReference>
<protein>
    <submittedName>
        <fullName evidence="2">Glycerophosphodiester phosphodiesterase</fullName>
    </submittedName>
</protein>
<dbReference type="SUPFAM" id="SSF51695">
    <property type="entry name" value="PLC-like phosphodiesterases"/>
    <property type="match status" value="1"/>
</dbReference>